<dbReference type="InterPro" id="IPR005845">
    <property type="entry name" value="A-D-PHexomutase_a/b/a-II"/>
</dbReference>
<evidence type="ECO:0000256" key="7">
    <source>
        <dbReference type="ARBA" id="ARBA00066330"/>
    </source>
</evidence>
<dbReference type="InterPro" id="IPR036900">
    <property type="entry name" value="A-D-PHexomutase_C_sf"/>
</dbReference>
<dbReference type="HAMAP" id="MF_01554_B">
    <property type="entry name" value="GlmM_B"/>
    <property type="match status" value="1"/>
</dbReference>
<evidence type="ECO:0000256" key="5">
    <source>
        <dbReference type="ARBA" id="ARBA00023235"/>
    </source>
</evidence>
<dbReference type="GO" id="GO:0000287">
    <property type="term" value="F:magnesium ion binding"/>
    <property type="evidence" value="ECO:0007669"/>
    <property type="project" value="UniProtKB-UniRule"/>
</dbReference>
<evidence type="ECO:0000256" key="10">
    <source>
        <dbReference type="RuleBase" id="RU004326"/>
    </source>
</evidence>
<keyword evidence="4 9" id="KW-0460">Magnesium</keyword>
<organism evidence="16 17">
    <name type="scientific">Demequina mangrovi</name>
    <dbReference type="NCBI Taxonomy" id="1043493"/>
    <lineage>
        <taxon>Bacteria</taxon>
        <taxon>Bacillati</taxon>
        <taxon>Actinomycetota</taxon>
        <taxon>Actinomycetes</taxon>
        <taxon>Micrococcales</taxon>
        <taxon>Demequinaceae</taxon>
        <taxon>Demequina</taxon>
    </lineage>
</organism>
<feature type="active site" description="Phosphoserine intermediate" evidence="9">
    <location>
        <position position="104"/>
    </location>
</feature>
<dbReference type="SUPFAM" id="SSF55957">
    <property type="entry name" value="Phosphoglucomutase, C-terminal domain"/>
    <property type="match status" value="1"/>
</dbReference>
<dbReference type="EMBL" id="FNZI01000002">
    <property type="protein sequence ID" value="SEJ16651.1"/>
    <property type="molecule type" value="Genomic_DNA"/>
</dbReference>
<evidence type="ECO:0000313" key="16">
    <source>
        <dbReference type="EMBL" id="SEJ16651.1"/>
    </source>
</evidence>
<dbReference type="Proteomes" id="UP000183315">
    <property type="component" value="Unassembled WGS sequence"/>
</dbReference>
<reference evidence="17" key="1">
    <citation type="submission" date="2016-10" db="EMBL/GenBank/DDBJ databases">
        <authorList>
            <person name="Varghese N."/>
        </authorList>
    </citation>
    <scope>NUCLEOTIDE SEQUENCE [LARGE SCALE GENOMIC DNA]</scope>
    <source>
        <strain evidence="17">DSM 24868</strain>
    </source>
</reference>
<feature type="binding site" description="via phosphate group" evidence="9">
    <location>
        <position position="104"/>
    </location>
    <ligand>
        <name>Mg(2+)</name>
        <dbReference type="ChEBI" id="CHEBI:18420"/>
    </ligand>
</feature>
<dbReference type="Gene3D" id="3.30.310.50">
    <property type="entry name" value="Alpha-D-phosphohexomutase, C-terminal domain"/>
    <property type="match status" value="1"/>
</dbReference>
<dbReference type="PROSITE" id="PS00710">
    <property type="entry name" value="PGM_PMM"/>
    <property type="match status" value="1"/>
</dbReference>
<dbReference type="InterPro" id="IPR005846">
    <property type="entry name" value="A-D-PHexomutase_a/b/a-III"/>
</dbReference>
<feature type="domain" description="Alpha-D-phosphohexomutase C-terminal" evidence="12">
    <location>
        <begin position="379"/>
        <end position="445"/>
    </location>
</feature>
<dbReference type="CDD" id="cd05802">
    <property type="entry name" value="GlmM"/>
    <property type="match status" value="1"/>
</dbReference>
<dbReference type="GO" id="GO:0005829">
    <property type="term" value="C:cytosol"/>
    <property type="evidence" value="ECO:0007669"/>
    <property type="project" value="TreeGrafter"/>
</dbReference>
<sequence>MARLFGTDGVRGLANRDLTAELAVDLAVAAAHVLGERGEFSGHRPVAVIGRDTRISGEFLGAAVAAGLASAGVDVLDLGVVPTPAVAYLTASTGADLGVVISASHNPMPDNGIKFFARGGHKLDDAVEAAIEARVGEDWSRPTGAEVGRIVPSAHLADEYVDHVVAAVRTFAGGDTPLSGVHIVADAAHGAASIVGPAALEAAGARVTAIHAAPDGLNINDGVGSTHLGPLQASVVEHGADLGVAFDGDADRCLAVDHTGAIVDGDQIMGLLAIAMRDAGALYHSTLVATVMSNLGLHIAMRRAGIDMVEAAVGDRYVLEAMREGGYTLGGEQSGHVIVAEHATTGDGVLTALLVASQVAAHGSLQGLCAGIESLPQVLVNVRNADRTRVYTDLELQAAVASARRDLGDTGRVLLRPSGTEPLVRVMVEAATAEDAQRHADALADVVRTRLAL</sequence>
<evidence type="ECO:0000256" key="2">
    <source>
        <dbReference type="ARBA" id="ARBA00022553"/>
    </source>
</evidence>
<dbReference type="FunFam" id="3.40.120.10:FF:000002">
    <property type="entry name" value="Phosphoglucosamine mutase"/>
    <property type="match status" value="1"/>
</dbReference>
<dbReference type="GO" id="GO:0006048">
    <property type="term" value="P:UDP-N-acetylglucosamine biosynthetic process"/>
    <property type="evidence" value="ECO:0007669"/>
    <property type="project" value="TreeGrafter"/>
</dbReference>
<dbReference type="AlphaFoldDB" id="A0A1H6WI02"/>
<dbReference type="Pfam" id="PF02880">
    <property type="entry name" value="PGM_PMM_III"/>
    <property type="match status" value="1"/>
</dbReference>
<evidence type="ECO:0000256" key="4">
    <source>
        <dbReference type="ARBA" id="ARBA00022842"/>
    </source>
</evidence>
<dbReference type="Pfam" id="PF00408">
    <property type="entry name" value="PGM_PMM_IV"/>
    <property type="match status" value="1"/>
</dbReference>
<evidence type="ECO:0000313" key="17">
    <source>
        <dbReference type="Proteomes" id="UP000183315"/>
    </source>
</evidence>
<comment type="catalytic activity">
    <reaction evidence="6 9 11">
        <text>alpha-D-glucosamine 1-phosphate = D-glucosamine 6-phosphate</text>
        <dbReference type="Rhea" id="RHEA:23424"/>
        <dbReference type="ChEBI" id="CHEBI:58516"/>
        <dbReference type="ChEBI" id="CHEBI:58725"/>
        <dbReference type="EC" id="5.4.2.10"/>
    </reaction>
</comment>
<dbReference type="EC" id="5.4.2.10" evidence="7 9"/>
<dbReference type="InterPro" id="IPR050060">
    <property type="entry name" value="Phosphoglucosamine_mutase"/>
</dbReference>
<dbReference type="Gene3D" id="3.40.120.10">
    <property type="entry name" value="Alpha-D-Glucose-1,6-Bisphosphate, subunit A, domain 3"/>
    <property type="match status" value="3"/>
</dbReference>
<evidence type="ECO:0000259" key="15">
    <source>
        <dbReference type="Pfam" id="PF02880"/>
    </source>
</evidence>
<dbReference type="InterPro" id="IPR016055">
    <property type="entry name" value="A-D-PHexomutase_a/b/a-I/II/III"/>
</dbReference>
<dbReference type="GO" id="GO:0005975">
    <property type="term" value="P:carbohydrate metabolic process"/>
    <property type="evidence" value="ECO:0007669"/>
    <property type="project" value="InterPro"/>
</dbReference>
<proteinExistence type="inferred from homology"/>
<dbReference type="GO" id="GO:0004615">
    <property type="term" value="F:phosphomannomutase activity"/>
    <property type="evidence" value="ECO:0007669"/>
    <property type="project" value="TreeGrafter"/>
</dbReference>
<evidence type="ECO:0000256" key="8">
    <source>
        <dbReference type="ARBA" id="ARBA00068193"/>
    </source>
</evidence>
<feature type="domain" description="Alpha-D-phosphohexomutase alpha/beta/alpha" evidence="13">
    <location>
        <begin position="3"/>
        <end position="136"/>
    </location>
</feature>
<comment type="PTM">
    <text evidence="9">Activated by phosphorylation.</text>
</comment>
<dbReference type="InterPro" id="IPR005843">
    <property type="entry name" value="A-D-PHexomutase_C"/>
</dbReference>
<dbReference type="PANTHER" id="PTHR42946:SF1">
    <property type="entry name" value="PHOSPHOGLUCOMUTASE (ALPHA-D-GLUCOSE-1,6-BISPHOSPHATE-DEPENDENT)"/>
    <property type="match status" value="1"/>
</dbReference>
<feature type="domain" description="Alpha-D-phosphohexomutase alpha/beta/alpha" evidence="15">
    <location>
        <begin position="264"/>
        <end position="369"/>
    </location>
</feature>
<dbReference type="FunFam" id="3.40.120.10:FF:000001">
    <property type="entry name" value="Phosphoglucosamine mutase"/>
    <property type="match status" value="1"/>
</dbReference>
<feature type="binding site" evidence="9">
    <location>
        <position position="249"/>
    </location>
    <ligand>
        <name>Mg(2+)</name>
        <dbReference type="ChEBI" id="CHEBI:18420"/>
    </ligand>
</feature>
<dbReference type="OrthoDB" id="9803322at2"/>
<dbReference type="GO" id="GO:0008966">
    <property type="term" value="F:phosphoglucosamine mutase activity"/>
    <property type="evidence" value="ECO:0007669"/>
    <property type="project" value="UniProtKB-UniRule"/>
</dbReference>
<evidence type="ECO:0000256" key="1">
    <source>
        <dbReference type="ARBA" id="ARBA00010231"/>
    </source>
</evidence>
<dbReference type="RefSeq" id="WP_042213108.1">
    <property type="nucleotide sequence ID" value="NZ_BBLU01000003.1"/>
</dbReference>
<dbReference type="PRINTS" id="PR00509">
    <property type="entry name" value="PGMPMM"/>
</dbReference>
<feature type="binding site" evidence="9">
    <location>
        <position position="251"/>
    </location>
    <ligand>
        <name>Mg(2+)</name>
        <dbReference type="ChEBI" id="CHEBI:18420"/>
    </ligand>
</feature>
<evidence type="ECO:0000259" key="12">
    <source>
        <dbReference type="Pfam" id="PF00408"/>
    </source>
</evidence>
<comment type="cofactor">
    <cofactor evidence="9">
        <name>Mg(2+)</name>
        <dbReference type="ChEBI" id="CHEBI:18420"/>
    </cofactor>
    <text evidence="9">Binds 1 Mg(2+) ion per subunit.</text>
</comment>
<dbReference type="SUPFAM" id="SSF53738">
    <property type="entry name" value="Phosphoglucomutase, first 3 domains"/>
    <property type="match status" value="3"/>
</dbReference>
<evidence type="ECO:0000259" key="14">
    <source>
        <dbReference type="Pfam" id="PF02879"/>
    </source>
</evidence>
<dbReference type="InterPro" id="IPR016066">
    <property type="entry name" value="A-D-PHexomutase_CS"/>
</dbReference>
<accession>A0A1H6WI02</accession>
<dbReference type="STRING" id="1043493.SAMN05421637_1018"/>
<gene>
    <name evidence="9" type="primary">glmM</name>
    <name evidence="16" type="ORF">SAMN05421637_1018</name>
</gene>
<comment type="function">
    <text evidence="9 11">Catalyzes the conversion of glucosamine-6-phosphate to glucosamine-1-phosphate.</text>
</comment>
<keyword evidence="17" id="KW-1185">Reference proteome</keyword>
<dbReference type="eggNOG" id="COG1109">
    <property type="taxonomic scope" value="Bacteria"/>
</dbReference>
<feature type="binding site" evidence="9">
    <location>
        <position position="247"/>
    </location>
    <ligand>
        <name>Mg(2+)</name>
        <dbReference type="ChEBI" id="CHEBI:18420"/>
    </ligand>
</feature>
<evidence type="ECO:0000256" key="9">
    <source>
        <dbReference type="HAMAP-Rule" id="MF_01554"/>
    </source>
</evidence>
<comment type="similarity">
    <text evidence="1 9 10">Belongs to the phosphohexose mutase family.</text>
</comment>
<dbReference type="NCBIfam" id="TIGR01455">
    <property type="entry name" value="glmM"/>
    <property type="match status" value="1"/>
</dbReference>
<evidence type="ECO:0000256" key="11">
    <source>
        <dbReference type="RuleBase" id="RU004327"/>
    </source>
</evidence>
<dbReference type="GO" id="GO:0009252">
    <property type="term" value="P:peptidoglycan biosynthetic process"/>
    <property type="evidence" value="ECO:0007669"/>
    <property type="project" value="TreeGrafter"/>
</dbReference>
<evidence type="ECO:0000256" key="6">
    <source>
        <dbReference type="ARBA" id="ARBA00050364"/>
    </source>
</evidence>
<evidence type="ECO:0000256" key="3">
    <source>
        <dbReference type="ARBA" id="ARBA00022723"/>
    </source>
</evidence>
<dbReference type="FunFam" id="3.30.310.50:FF:000001">
    <property type="entry name" value="Phosphoglucosamine mutase"/>
    <property type="match status" value="1"/>
</dbReference>
<name>A0A1H6WI02_9MICO</name>
<feature type="modified residue" description="Phosphoserine" evidence="9">
    <location>
        <position position="104"/>
    </location>
</feature>
<dbReference type="InterPro" id="IPR006352">
    <property type="entry name" value="GlmM_bact"/>
</dbReference>
<keyword evidence="2 9" id="KW-0597">Phosphoprotein</keyword>
<dbReference type="InterPro" id="IPR005844">
    <property type="entry name" value="A-D-PHexomutase_a/b/a-I"/>
</dbReference>
<dbReference type="Pfam" id="PF02878">
    <property type="entry name" value="PGM_PMM_I"/>
    <property type="match status" value="1"/>
</dbReference>
<keyword evidence="5 9" id="KW-0413">Isomerase</keyword>
<dbReference type="PANTHER" id="PTHR42946">
    <property type="entry name" value="PHOSPHOHEXOSE MUTASE"/>
    <property type="match status" value="1"/>
</dbReference>
<protein>
    <recommendedName>
        <fullName evidence="8 9">Phosphoglucosamine mutase</fullName>
        <ecNumber evidence="7 9">5.4.2.10</ecNumber>
    </recommendedName>
</protein>
<keyword evidence="3 9" id="KW-0479">Metal-binding</keyword>
<dbReference type="InterPro" id="IPR005841">
    <property type="entry name" value="Alpha-D-phosphohexomutase_SF"/>
</dbReference>
<dbReference type="Pfam" id="PF02879">
    <property type="entry name" value="PGM_PMM_II"/>
    <property type="match status" value="1"/>
</dbReference>
<evidence type="ECO:0000259" key="13">
    <source>
        <dbReference type="Pfam" id="PF02878"/>
    </source>
</evidence>
<feature type="domain" description="Alpha-D-phosphohexomutase alpha/beta/alpha" evidence="14">
    <location>
        <begin position="158"/>
        <end position="260"/>
    </location>
</feature>